<proteinExistence type="predicted"/>
<gene>
    <name evidence="1" type="ORF">IE53DRAFT_382812</name>
</gene>
<keyword evidence="2" id="KW-1185">Reference proteome</keyword>
<name>A0ACD0NL28_9BASI</name>
<accession>A0ACD0NL28</accession>
<sequence>MLVAPPVPKPAALTSSPYPPTHSPTLLQRLSSSLLPLLILFGLVLSGLPSAVVVQLSRPRPFHLLNPLRWWSLIFQKGFPEVLAASNVLWSNVKSPLLQNATGVVLEVGAGSGENLVYYDHQKIEKLYALEPFEPLRGQLRTTLEKRTRLSDRTTIVPHGIDQRSKLDSEFGIRPSSIDTVVLVQVLCSIPDPEPTIEYLASLLRPGGQILLFEHVASKDPLSRFVQNLWSPIWSRLMGGCELNRPSDQWLSKLQAWQSVQLARPDCEVSVQRNKA</sequence>
<protein>
    <submittedName>
        <fullName evidence="1">Uncharacterized protein</fullName>
    </submittedName>
</protein>
<organism evidence="1 2">
    <name type="scientific">Violaceomyces palustris</name>
    <dbReference type="NCBI Taxonomy" id="1673888"/>
    <lineage>
        <taxon>Eukaryota</taxon>
        <taxon>Fungi</taxon>
        <taxon>Dikarya</taxon>
        <taxon>Basidiomycota</taxon>
        <taxon>Ustilaginomycotina</taxon>
        <taxon>Ustilaginomycetes</taxon>
        <taxon>Violaceomycetales</taxon>
        <taxon>Violaceomycetaceae</taxon>
        <taxon>Violaceomyces</taxon>
    </lineage>
</organism>
<dbReference type="Proteomes" id="UP000245626">
    <property type="component" value="Unassembled WGS sequence"/>
</dbReference>
<evidence type="ECO:0000313" key="2">
    <source>
        <dbReference type="Proteomes" id="UP000245626"/>
    </source>
</evidence>
<reference evidence="1 2" key="1">
    <citation type="journal article" date="2018" name="Mol. Biol. Evol.">
        <title>Broad Genomic Sampling Reveals a Smut Pathogenic Ancestry of the Fungal Clade Ustilaginomycotina.</title>
        <authorList>
            <person name="Kijpornyongpan T."/>
            <person name="Mondo S.J."/>
            <person name="Barry K."/>
            <person name="Sandor L."/>
            <person name="Lee J."/>
            <person name="Lipzen A."/>
            <person name="Pangilinan J."/>
            <person name="LaButti K."/>
            <person name="Hainaut M."/>
            <person name="Henrissat B."/>
            <person name="Grigoriev I.V."/>
            <person name="Spatafora J.W."/>
            <person name="Aime M.C."/>
        </authorList>
    </citation>
    <scope>NUCLEOTIDE SEQUENCE [LARGE SCALE GENOMIC DNA]</scope>
    <source>
        <strain evidence="1 2">SA 807</strain>
    </source>
</reference>
<evidence type="ECO:0000313" key="1">
    <source>
        <dbReference type="EMBL" id="PWN46523.1"/>
    </source>
</evidence>
<dbReference type="EMBL" id="KZ820939">
    <property type="protein sequence ID" value="PWN46523.1"/>
    <property type="molecule type" value="Genomic_DNA"/>
</dbReference>